<dbReference type="Gene3D" id="3.40.33.10">
    <property type="entry name" value="CAP"/>
    <property type="match status" value="1"/>
</dbReference>
<evidence type="ECO:0000313" key="2">
    <source>
        <dbReference type="EMBL" id="QIE60010.1"/>
    </source>
</evidence>
<protein>
    <submittedName>
        <fullName evidence="2">CAP domain-containing protein</fullName>
    </submittedName>
</protein>
<feature type="domain" description="SCP" evidence="1">
    <location>
        <begin position="49"/>
        <end position="161"/>
    </location>
</feature>
<gene>
    <name evidence="2" type="ORF">G5B37_10675</name>
</gene>
<name>A0A6G6GNE2_9FLAO</name>
<dbReference type="PANTHER" id="PTHR31157:SF1">
    <property type="entry name" value="SCP DOMAIN-CONTAINING PROTEIN"/>
    <property type="match status" value="1"/>
</dbReference>
<dbReference type="SUPFAM" id="SSF55797">
    <property type="entry name" value="PR-1-like"/>
    <property type="match status" value="1"/>
</dbReference>
<dbReference type="CDD" id="cd05379">
    <property type="entry name" value="CAP_bacterial"/>
    <property type="match status" value="1"/>
</dbReference>
<dbReference type="RefSeq" id="WP_164680022.1">
    <property type="nucleotide sequence ID" value="NZ_CP049057.1"/>
</dbReference>
<evidence type="ECO:0000313" key="3">
    <source>
        <dbReference type="Proteomes" id="UP000505306"/>
    </source>
</evidence>
<dbReference type="PROSITE" id="PS51257">
    <property type="entry name" value="PROKAR_LIPOPROTEIN"/>
    <property type="match status" value="1"/>
</dbReference>
<organism evidence="2 3">
    <name type="scientific">Rasiella rasia</name>
    <dbReference type="NCBI Taxonomy" id="2744027"/>
    <lineage>
        <taxon>Bacteria</taxon>
        <taxon>Pseudomonadati</taxon>
        <taxon>Bacteroidota</taxon>
        <taxon>Flavobacteriia</taxon>
        <taxon>Flavobacteriales</taxon>
        <taxon>Flavobacteriaceae</taxon>
        <taxon>Rasiella</taxon>
    </lineage>
</organism>
<reference evidence="2 3" key="1">
    <citation type="submission" date="2020-02" db="EMBL/GenBank/DDBJ databases">
        <title>Complete genome sequence of Flavobacteriaceae bacterium.</title>
        <authorList>
            <person name="Kim S.-J."/>
            <person name="Kim Y.-S."/>
            <person name="Kim K.-H."/>
        </authorList>
    </citation>
    <scope>NUCLEOTIDE SEQUENCE [LARGE SCALE GENOMIC DNA]</scope>
    <source>
        <strain evidence="2 3">RR4-40</strain>
    </source>
</reference>
<dbReference type="InterPro" id="IPR014044">
    <property type="entry name" value="CAP_dom"/>
</dbReference>
<accession>A0A6G6GNE2</accession>
<dbReference type="PANTHER" id="PTHR31157">
    <property type="entry name" value="SCP DOMAIN-CONTAINING PROTEIN"/>
    <property type="match status" value="1"/>
</dbReference>
<dbReference type="KEGG" id="mgel:G5B37_10675"/>
<dbReference type="EMBL" id="CP049057">
    <property type="protein sequence ID" value="QIE60010.1"/>
    <property type="molecule type" value="Genomic_DNA"/>
</dbReference>
<sequence length="164" mass="18368">MKTSLLAMVVLFTMASCSKDEAPVIEEVNYTIDLNLANETDWAMANEILELVNDHRISKGLTTIKRDQSYASAYAVDHTQYMIEKDKISHDNFGIRSNALKEQGAKIVAENVAYGYSTAADVVNAWLNSAGHRKTIEGHYTHSGFGIIKNSEGAYYFTQLFYKK</sequence>
<dbReference type="Proteomes" id="UP000505306">
    <property type="component" value="Chromosome"/>
</dbReference>
<keyword evidence="3" id="KW-1185">Reference proteome</keyword>
<evidence type="ECO:0000259" key="1">
    <source>
        <dbReference type="Pfam" id="PF00188"/>
    </source>
</evidence>
<dbReference type="AlphaFoldDB" id="A0A6G6GNE2"/>
<proteinExistence type="predicted"/>
<dbReference type="InterPro" id="IPR035940">
    <property type="entry name" value="CAP_sf"/>
</dbReference>
<dbReference type="Pfam" id="PF00188">
    <property type="entry name" value="CAP"/>
    <property type="match status" value="1"/>
</dbReference>